<dbReference type="Proteomes" id="UP000228812">
    <property type="component" value="Unassembled WGS sequence"/>
</dbReference>
<dbReference type="PANTHER" id="PTHR43736">
    <property type="entry name" value="ADP-RIBOSE PYROPHOSPHATASE"/>
    <property type="match status" value="1"/>
</dbReference>
<accession>A0A2G9Z9P7</accession>
<evidence type="ECO:0000313" key="2">
    <source>
        <dbReference type="EMBL" id="PIP29873.1"/>
    </source>
</evidence>
<sequence length="141" mass="15879">MAEPAESKNFINLGVVVSPKGEVLVIRRKRKETGSGGAVLEWAFPGGKQRYGETRAQCAEREVCSETGYDVAVRREISLRIHPQFMITIVYHLCELKSPQPVAEPQEPHEVAEIKWVKPQELHTLFTTDIDPKVKKELGLT</sequence>
<dbReference type="EMBL" id="PCRZ01000030">
    <property type="protein sequence ID" value="PIP29873.1"/>
    <property type="molecule type" value="Genomic_DNA"/>
</dbReference>
<evidence type="ECO:0000313" key="3">
    <source>
        <dbReference type="Proteomes" id="UP000228812"/>
    </source>
</evidence>
<protein>
    <recommendedName>
        <fullName evidence="1">Nudix hydrolase domain-containing protein</fullName>
    </recommendedName>
</protein>
<name>A0A2G9Z9P7_9BACT</name>
<feature type="domain" description="Nudix hydrolase" evidence="1">
    <location>
        <begin position="8"/>
        <end position="140"/>
    </location>
</feature>
<dbReference type="Pfam" id="PF00293">
    <property type="entry name" value="NUDIX"/>
    <property type="match status" value="1"/>
</dbReference>
<dbReference type="PANTHER" id="PTHR43736:SF1">
    <property type="entry name" value="DIHYDRONEOPTERIN TRIPHOSPHATE DIPHOSPHATASE"/>
    <property type="match status" value="1"/>
</dbReference>
<dbReference type="InterPro" id="IPR000086">
    <property type="entry name" value="NUDIX_hydrolase_dom"/>
</dbReference>
<dbReference type="PROSITE" id="PS51462">
    <property type="entry name" value="NUDIX"/>
    <property type="match status" value="1"/>
</dbReference>
<organism evidence="2 3">
    <name type="scientific">Candidatus Jorgensenbacteria bacterium CG23_combo_of_CG06-09_8_20_14_all_54_14</name>
    <dbReference type="NCBI Taxonomy" id="1974595"/>
    <lineage>
        <taxon>Bacteria</taxon>
        <taxon>Candidatus Joergenseniibacteriota</taxon>
    </lineage>
</organism>
<dbReference type="AlphaFoldDB" id="A0A2G9Z9P7"/>
<dbReference type="CDD" id="cd02883">
    <property type="entry name" value="NUDIX_Hydrolase"/>
    <property type="match status" value="1"/>
</dbReference>
<reference evidence="2 3" key="1">
    <citation type="submission" date="2017-09" db="EMBL/GenBank/DDBJ databases">
        <title>Depth-based differentiation of microbial function through sediment-hosted aquifers and enrichment of novel symbionts in the deep terrestrial subsurface.</title>
        <authorList>
            <person name="Probst A.J."/>
            <person name="Ladd B."/>
            <person name="Jarett J.K."/>
            <person name="Geller-Mcgrath D.E."/>
            <person name="Sieber C.M."/>
            <person name="Emerson J.B."/>
            <person name="Anantharaman K."/>
            <person name="Thomas B.C."/>
            <person name="Malmstrom R."/>
            <person name="Stieglmeier M."/>
            <person name="Klingl A."/>
            <person name="Woyke T."/>
            <person name="Ryan C.M."/>
            <person name="Banfield J.F."/>
        </authorList>
    </citation>
    <scope>NUCLEOTIDE SEQUENCE [LARGE SCALE GENOMIC DNA]</scope>
    <source>
        <strain evidence="2">CG23_combo_of_CG06-09_8_20_14_all_54_14</strain>
    </source>
</reference>
<gene>
    <name evidence="2" type="ORF">COX26_01720</name>
</gene>
<dbReference type="Gene3D" id="3.90.79.10">
    <property type="entry name" value="Nucleoside Triphosphate Pyrophosphohydrolase"/>
    <property type="match status" value="1"/>
</dbReference>
<evidence type="ECO:0000259" key="1">
    <source>
        <dbReference type="PROSITE" id="PS51462"/>
    </source>
</evidence>
<comment type="caution">
    <text evidence="2">The sequence shown here is derived from an EMBL/GenBank/DDBJ whole genome shotgun (WGS) entry which is preliminary data.</text>
</comment>
<dbReference type="SUPFAM" id="SSF55811">
    <property type="entry name" value="Nudix"/>
    <property type="match status" value="1"/>
</dbReference>
<proteinExistence type="predicted"/>
<dbReference type="InterPro" id="IPR015797">
    <property type="entry name" value="NUDIX_hydrolase-like_dom_sf"/>
</dbReference>